<name>A0A9D4Z9K9_ADICA</name>
<dbReference type="Gene3D" id="3.80.10.10">
    <property type="entry name" value="Ribonuclease Inhibitor"/>
    <property type="match status" value="2"/>
</dbReference>
<comment type="caution">
    <text evidence="3">The sequence shown here is derived from an EMBL/GenBank/DDBJ whole genome shotgun (WGS) entry which is preliminary data.</text>
</comment>
<evidence type="ECO:0000313" key="4">
    <source>
        <dbReference type="Proteomes" id="UP000886520"/>
    </source>
</evidence>
<keyword evidence="4" id="KW-1185">Reference proteome</keyword>
<dbReference type="PANTHER" id="PTHR46652">
    <property type="entry name" value="LEUCINE-RICH REPEAT AND IQ DOMAIN-CONTAINING PROTEIN 1-RELATED"/>
    <property type="match status" value="1"/>
</dbReference>
<dbReference type="InterPro" id="IPR032675">
    <property type="entry name" value="LRR_dom_sf"/>
</dbReference>
<reference evidence="3" key="1">
    <citation type="submission" date="2021-01" db="EMBL/GenBank/DDBJ databases">
        <title>Adiantum capillus-veneris genome.</title>
        <authorList>
            <person name="Fang Y."/>
            <person name="Liao Q."/>
        </authorList>
    </citation>
    <scope>NUCLEOTIDE SEQUENCE</scope>
    <source>
        <strain evidence="3">H3</strain>
        <tissue evidence="3">Leaf</tissue>
    </source>
</reference>
<dbReference type="PROSITE" id="PS51450">
    <property type="entry name" value="LRR"/>
    <property type="match status" value="4"/>
</dbReference>
<dbReference type="SMART" id="SM00365">
    <property type="entry name" value="LRR_SD22"/>
    <property type="match status" value="5"/>
</dbReference>
<evidence type="ECO:0000313" key="3">
    <source>
        <dbReference type="EMBL" id="KAI5065830.1"/>
    </source>
</evidence>
<dbReference type="PANTHER" id="PTHR46652:SF3">
    <property type="entry name" value="LEUCINE-RICH REPEAT-CONTAINING PROTEIN 9"/>
    <property type="match status" value="1"/>
</dbReference>
<dbReference type="AlphaFoldDB" id="A0A9D4Z9K9"/>
<keyword evidence="2" id="KW-0677">Repeat</keyword>
<dbReference type="InterPro" id="IPR050836">
    <property type="entry name" value="SDS22/Internalin_LRR"/>
</dbReference>
<sequence>MMQSIHMPTHDLFHIYTFGWRDVGLSYMMKICATETSSTSAMEILRLPTALQDICEYNDITEGQLIRAPETITSMEMFMQGVPQIYCLSFFQHLVSLSLVQQSILSMDGLHNCPSLRILRLNENFIERLDGLENCLRLEELYLHSNKIQHVKNLAHLTALEVLWLANNAIQEIEGLGHCVRLKELNMAQNPIKQLGEVSNLKSLEKLNVAATNVGSFKEVAKLSKLRVLRDLRFFDCQWGKSPVCLLHNYQTYVLFRLSSLQLLDAEHVSEEEKQAANTIYTRKRVYYNMCIKTLKHRKSEIVLWKTATHWISIAHKLLEIDDRLAGHSALTVQVQWAAEAKVQWRIVVSCRLKTLTADEVTKQGTPVWKLTRENFNDLHLLRFLLGNAYAPCWKQGFAAGYGYVGRSLNFPKRV</sequence>
<dbReference type="Proteomes" id="UP000886520">
    <property type="component" value="Chromosome 18"/>
</dbReference>
<dbReference type="Pfam" id="PF14580">
    <property type="entry name" value="LRR_9"/>
    <property type="match status" value="1"/>
</dbReference>
<protein>
    <submittedName>
        <fullName evidence="3">Uncharacterized protein</fullName>
    </submittedName>
</protein>
<keyword evidence="1" id="KW-0433">Leucine-rich repeat</keyword>
<evidence type="ECO:0000256" key="2">
    <source>
        <dbReference type="ARBA" id="ARBA00022737"/>
    </source>
</evidence>
<evidence type="ECO:0000256" key="1">
    <source>
        <dbReference type="ARBA" id="ARBA00022614"/>
    </source>
</evidence>
<gene>
    <name evidence="3" type="ORF">GOP47_0018454</name>
</gene>
<dbReference type="OrthoDB" id="1517790at2759"/>
<accession>A0A9D4Z9K9</accession>
<dbReference type="InterPro" id="IPR001611">
    <property type="entry name" value="Leu-rich_rpt"/>
</dbReference>
<organism evidence="3 4">
    <name type="scientific">Adiantum capillus-veneris</name>
    <name type="common">Maidenhair fern</name>
    <dbReference type="NCBI Taxonomy" id="13818"/>
    <lineage>
        <taxon>Eukaryota</taxon>
        <taxon>Viridiplantae</taxon>
        <taxon>Streptophyta</taxon>
        <taxon>Embryophyta</taxon>
        <taxon>Tracheophyta</taxon>
        <taxon>Polypodiopsida</taxon>
        <taxon>Polypodiidae</taxon>
        <taxon>Polypodiales</taxon>
        <taxon>Pteridineae</taxon>
        <taxon>Pteridaceae</taxon>
        <taxon>Vittarioideae</taxon>
        <taxon>Adiantum</taxon>
    </lineage>
</organism>
<dbReference type="EMBL" id="JABFUD020000018">
    <property type="protein sequence ID" value="KAI5065830.1"/>
    <property type="molecule type" value="Genomic_DNA"/>
</dbReference>
<proteinExistence type="predicted"/>
<dbReference type="SUPFAM" id="SSF52075">
    <property type="entry name" value="Outer arm dynein light chain 1"/>
    <property type="match status" value="1"/>
</dbReference>